<dbReference type="NCBIfam" id="TIGR02679">
    <property type="entry name" value="TIGR02679 family protein"/>
    <property type="match status" value="1"/>
</dbReference>
<gene>
    <name evidence="4" type="ORF">ACFO3R_03645</name>
</gene>
<sequence>MTLPGHPVSGGTTSREHLASGDATLRRPALHPVWQTVHDRLSSGRPVTRVRLGLLDETQREALADLLGLDRLPDPRPSVVLARLEEAVTELSGRTVREVVAELIGPLGDRAGERRRREDERAGLWAWLAGHDTVRAQPVLADWAASCRAAGLVGGSAERTRTLLTDTLKVLAELPGHAEPLPVFAARVLNGHAHALDDGAPVSTLVLRALATLYDIAPPQSAAERRALWSRAGVADDELSATVVAGGLRPGGDGLLARVARLCTDAGQAASLTLAQVRSPGEVTLPAALAPPVVHVVENPSILALALRRFGPNCPPLVCTSGWPNSAAIQLLRLLADHGAALRYHGDFDGEGIRIAAYVIEKTGAHPWRMTAADYRSAIVRNAHGPRPGRITGAPWDPELAEVMAGHDIAVVEELVADVLLDDLAAAARHQPPSGLDDASHGACHQVPRELS</sequence>
<dbReference type="Pfam" id="PF11796">
    <property type="entry name" value="DUF3323"/>
    <property type="match status" value="1"/>
</dbReference>
<evidence type="ECO:0000256" key="1">
    <source>
        <dbReference type="SAM" id="MobiDB-lite"/>
    </source>
</evidence>
<protein>
    <submittedName>
        <fullName evidence="4">TIGR02679 family protein</fullName>
    </submittedName>
</protein>
<evidence type="ECO:0000313" key="4">
    <source>
        <dbReference type="EMBL" id="MFC4185486.1"/>
    </source>
</evidence>
<dbReference type="InterPro" id="IPR024465">
    <property type="entry name" value="DUF2399"/>
</dbReference>
<evidence type="ECO:0000259" key="3">
    <source>
        <dbReference type="Pfam" id="PF11796"/>
    </source>
</evidence>
<organism evidence="4 5">
    <name type="scientific">Streptomyces flavovirens</name>
    <dbReference type="NCBI Taxonomy" id="52258"/>
    <lineage>
        <taxon>Bacteria</taxon>
        <taxon>Bacillati</taxon>
        <taxon>Actinomycetota</taxon>
        <taxon>Actinomycetes</taxon>
        <taxon>Kitasatosporales</taxon>
        <taxon>Streptomycetaceae</taxon>
        <taxon>Streptomyces</taxon>
    </lineage>
</organism>
<evidence type="ECO:0000259" key="2">
    <source>
        <dbReference type="Pfam" id="PF09664"/>
    </source>
</evidence>
<accession>A0ABV8MWQ3</accession>
<evidence type="ECO:0000313" key="5">
    <source>
        <dbReference type="Proteomes" id="UP001595871"/>
    </source>
</evidence>
<feature type="domain" description="Conserved hypothetical protein CHP02679 N terminus" evidence="3">
    <location>
        <begin position="48"/>
        <end position="250"/>
    </location>
</feature>
<dbReference type="RefSeq" id="WP_200694038.1">
    <property type="nucleotide sequence ID" value="NZ_BAAAYA010000004.1"/>
</dbReference>
<name>A0ABV8MWQ3_9ACTN</name>
<feature type="region of interest" description="Disordered" evidence="1">
    <location>
        <begin position="430"/>
        <end position="452"/>
    </location>
</feature>
<dbReference type="InterPro" id="IPR024466">
    <property type="entry name" value="CHP02679_N"/>
</dbReference>
<dbReference type="Pfam" id="PF09664">
    <property type="entry name" value="DUF2399"/>
    <property type="match status" value="1"/>
</dbReference>
<feature type="domain" description="DUF2399" evidence="2">
    <location>
        <begin position="271"/>
        <end position="424"/>
    </location>
</feature>
<reference evidence="5" key="1">
    <citation type="journal article" date="2019" name="Int. J. Syst. Evol. Microbiol.">
        <title>The Global Catalogue of Microorganisms (GCM) 10K type strain sequencing project: providing services to taxonomists for standard genome sequencing and annotation.</title>
        <authorList>
            <consortium name="The Broad Institute Genomics Platform"/>
            <consortium name="The Broad Institute Genome Sequencing Center for Infectious Disease"/>
            <person name="Wu L."/>
            <person name="Ma J."/>
        </authorList>
    </citation>
    <scope>NUCLEOTIDE SEQUENCE [LARGE SCALE GENOMIC DNA]</scope>
    <source>
        <strain evidence="5">CCM 3243</strain>
    </source>
</reference>
<keyword evidence="5" id="KW-1185">Reference proteome</keyword>
<comment type="caution">
    <text evidence="4">The sequence shown here is derived from an EMBL/GenBank/DDBJ whole genome shotgun (WGS) entry which is preliminary data.</text>
</comment>
<dbReference type="EMBL" id="JBHSCF010000006">
    <property type="protein sequence ID" value="MFC4185486.1"/>
    <property type="molecule type" value="Genomic_DNA"/>
</dbReference>
<dbReference type="Proteomes" id="UP001595871">
    <property type="component" value="Unassembled WGS sequence"/>
</dbReference>
<dbReference type="InterPro" id="IPR013495">
    <property type="entry name" value="CHP02679"/>
</dbReference>
<proteinExistence type="predicted"/>